<organism evidence="2 3">
    <name type="scientific">Clostridium oryzae</name>
    <dbReference type="NCBI Taxonomy" id="1450648"/>
    <lineage>
        <taxon>Bacteria</taxon>
        <taxon>Bacillati</taxon>
        <taxon>Bacillota</taxon>
        <taxon>Clostridia</taxon>
        <taxon>Eubacteriales</taxon>
        <taxon>Clostridiaceae</taxon>
        <taxon>Clostridium</taxon>
    </lineage>
</organism>
<accession>A0A1V4I830</accession>
<feature type="domain" description="Calcineurin-like phosphoesterase" evidence="1">
    <location>
        <begin position="27"/>
        <end position="218"/>
    </location>
</feature>
<evidence type="ECO:0000259" key="1">
    <source>
        <dbReference type="Pfam" id="PF00149"/>
    </source>
</evidence>
<dbReference type="AlphaFoldDB" id="A0A1V4I830"/>
<dbReference type="InterPro" id="IPR029052">
    <property type="entry name" value="Metallo-depent_PP-like"/>
</dbReference>
<name>A0A1V4I830_9CLOT</name>
<keyword evidence="3" id="KW-1185">Reference proteome</keyword>
<protein>
    <submittedName>
        <fullName evidence="2">Calcineurin-like phosphoesterase</fullName>
    </submittedName>
</protein>
<gene>
    <name evidence="2" type="ORF">CLORY_43200</name>
</gene>
<dbReference type="EMBL" id="MZGV01000100">
    <property type="protein sequence ID" value="OPJ56142.1"/>
    <property type="molecule type" value="Genomic_DNA"/>
</dbReference>
<dbReference type="GO" id="GO:0016787">
    <property type="term" value="F:hydrolase activity"/>
    <property type="evidence" value="ECO:0007669"/>
    <property type="project" value="InterPro"/>
</dbReference>
<reference evidence="2 3" key="1">
    <citation type="submission" date="2017-03" db="EMBL/GenBank/DDBJ databases">
        <title>Genome sequence of Clostridium oryzae DSM 28571.</title>
        <authorList>
            <person name="Poehlein A."/>
            <person name="Daniel R."/>
        </authorList>
    </citation>
    <scope>NUCLEOTIDE SEQUENCE [LARGE SCALE GENOMIC DNA]</scope>
    <source>
        <strain evidence="2 3">DSM 28571</strain>
    </source>
</reference>
<dbReference type="Gene3D" id="3.60.21.10">
    <property type="match status" value="1"/>
</dbReference>
<dbReference type="SUPFAM" id="SSF56300">
    <property type="entry name" value="Metallo-dependent phosphatases"/>
    <property type="match status" value="1"/>
</dbReference>
<dbReference type="InterPro" id="IPR004843">
    <property type="entry name" value="Calcineurin-like_PHP"/>
</dbReference>
<evidence type="ECO:0000313" key="3">
    <source>
        <dbReference type="Proteomes" id="UP000190080"/>
    </source>
</evidence>
<proteinExistence type="predicted"/>
<evidence type="ECO:0000313" key="2">
    <source>
        <dbReference type="EMBL" id="OPJ56142.1"/>
    </source>
</evidence>
<dbReference type="Proteomes" id="UP000190080">
    <property type="component" value="Unassembled WGS sequence"/>
</dbReference>
<sequence length="354" mass="40422">MSLNSDSTSILIKRIQNKSLSSPKNFSIIFIGDTHVGKVRSHCNHNEGENYKALLKKINKSKNKKEVIAIIHGGDGCDFPDKGKTNLKDFVDITKSGLEYKNIVHENNKIPFFMNVGNHEYNKKTSSHLKEFGNLIGKRNYVVKLFDNTNGPMIAVVLLQTGMEVYGGSLGGSKLKTFKDAIEDVEAQMEAIKSNNKYKSVKFIIDMHIPPTLPVFNKKIADCSDPPPKGKKKAHSLCIKNDNTDFINFINRFTKKYKNSILAIVCHHKHWYFQPNIRNNSNYMISNVPVFITAQGGNCHRIKKNAPGQFSYYELKFSTTSSTKKNYRKHYKLNKVYRMDLDIKSNKLTKKIKY</sequence>
<dbReference type="OrthoDB" id="2083293at2"/>
<dbReference type="Pfam" id="PF00149">
    <property type="entry name" value="Metallophos"/>
    <property type="match status" value="1"/>
</dbReference>
<comment type="caution">
    <text evidence="2">The sequence shown here is derived from an EMBL/GenBank/DDBJ whole genome shotgun (WGS) entry which is preliminary data.</text>
</comment>
<dbReference type="STRING" id="1450648.CLORY_43200"/>
<dbReference type="RefSeq" id="WP_079428417.1">
    <property type="nucleotide sequence ID" value="NZ_MZGV01000100.1"/>
</dbReference>